<feature type="transmembrane region" description="Helical" evidence="10">
    <location>
        <begin position="532"/>
        <end position="552"/>
    </location>
</feature>
<feature type="domain" description="Major facilitator superfamily (MFS) profile" evidence="11">
    <location>
        <begin position="66"/>
        <end position="557"/>
    </location>
</feature>
<comment type="function">
    <text evidence="6">Efflux pump; part of the gene cluster that mediates the biosynthesis of dothistromin (DOTH), a polyketide toxin very similar in structure to the aflatoxin precursor, versicolorin B. One function of dotC may be to transport early-stage dothistromin biosynthetic intermediates from the cytoplasm into vacuoles, thereby affecting the rate of dothistromin production.</text>
</comment>
<dbReference type="SUPFAM" id="SSF103473">
    <property type="entry name" value="MFS general substrate transporter"/>
    <property type="match status" value="1"/>
</dbReference>
<dbReference type="PRINTS" id="PR01036">
    <property type="entry name" value="TCRTETB"/>
</dbReference>
<dbReference type="PANTHER" id="PTHR23501">
    <property type="entry name" value="MAJOR FACILITATOR SUPERFAMILY"/>
    <property type="match status" value="1"/>
</dbReference>
<evidence type="ECO:0000256" key="6">
    <source>
        <dbReference type="ARBA" id="ARBA00057269"/>
    </source>
</evidence>
<feature type="transmembrane region" description="Helical" evidence="10">
    <location>
        <begin position="284"/>
        <end position="306"/>
    </location>
</feature>
<dbReference type="Pfam" id="PF07690">
    <property type="entry name" value="MFS_1"/>
    <property type="match status" value="1"/>
</dbReference>
<reference evidence="12" key="2">
    <citation type="submission" date="2020-02" db="EMBL/GenBank/DDBJ databases">
        <authorList>
            <person name="Gilchrist C.L.M."/>
            <person name="Chooi Y.-H."/>
        </authorList>
    </citation>
    <scope>NUCLEOTIDE SEQUENCE</scope>
    <source>
        <strain evidence="12">MST-FP2251</strain>
    </source>
</reference>
<feature type="transmembrane region" description="Helical" evidence="10">
    <location>
        <begin position="189"/>
        <end position="212"/>
    </location>
</feature>
<feature type="transmembrane region" description="Helical" evidence="10">
    <location>
        <begin position="162"/>
        <end position="182"/>
    </location>
</feature>
<feature type="transmembrane region" description="Helical" evidence="10">
    <location>
        <begin position="101"/>
        <end position="120"/>
    </location>
</feature>
<feature type="transmembrane region" description="Helical" evidence="10">
    <location>
        <begin position="132"/>
        <end position="150"/>
    </location>
</feature>
<evidence type="ECO:0000256" key="9">
    <source>
        <dbReference type="SAM" id="MobiDB-lite"/>
    </source>
</evidence>
<dbReference type="EMBL" id="VCAU01000076">
    <property type="protein sequence ID" value="KAF9886512.1"/>
    <property type="molecule type" value="Genomic_DNA"/>
</dbReference>
<feature type="transmembrane region" description="Helical" evidence="10">
    <location>
        <begin position="224"/>
        <end position="242"/>
    </location>
</feature>
<dbReference type="Proteomes" id="UP001194746">
    <property type="component" value="Unassembled WGS sequence"/>
</dbReference>
<keyword evidence="13" id="KW-1185">Reference proteome</keyword>
<feature type="transmembrane region" description="Helical" evidence="10">
    <location>
        <begin position="363"/>
        <end position="383"/>
    </location>
</feature>
<comment type="similarity">
    <text evidence="2">Belongs to the major facilitator superfamily. TCR/Tet family.</text>
</comment>
<dbReference type="GO" id="GO:0022857">
    <property type="term" value="F:transmembrane transporter activity"/>
    <property type="evidence" value="ECO:0007669"/>
    <property type="project" value="InterPro"/>
</dbReference>
<feature type="compositionally biased region" description="Basic and acidic residues" evidence="9">
    <location>
        <begin position="1"/>
        <end position="11"/>
    </location>
</feature>
<evidence type="ECO:0000256" key="7">
    <source>
        <dbReference type="ARBA" id="ARBA00069956"/>
    </source>
</evidence>
<feature type="region of interest" description="Disordered" evidence="9">
    <location>
        <begin position="1"/>
        <end position="52"/>
    </location>
</feature>
<dbReference type="InterPro" id="IPR011701">
    <property type="entry name" value="MFS"/>
</dbReference>
<gene>
    <name evidence="12" type="ORF">FE257_011419</name>
</gene>
<evidence type="ECO:0000256" key="3">
    <source>
        <dbReference type="ARBA" id="ARBA00022692"/>
    </source>
</evidence>
<dbReference type="FunFam" id="1.20.1250.20:FF:000196">
    <property type="entry name" value="MFS toxin efflux pump (AflT)"/>
    <property type="match status" value="1"/>
</dbReference>
<evidence type="ECO:0000256" key="4">
    <source>
        <dbReference type="ARBA" id="ARBA00022989"/>
    </source>
</evidence>
<evidence type="ECO:0000256" key="5">
    <source>
        <dbReference type="ARBA" id="ARBA00023136"/>
    </source>
</evidence>
<evidence type="ECO:0000313" key="12">
    <source>
        <dbReference type="EMBL" id="KAF9886512.1"/>
    </source>
</evidence>
<dbReference type="GO" id="GO:0005774">
    <property type="term" value="C:vacuolar membrane"/>
    <property type="evidence" value="ECO:0007669"/>
    <property type="project" value="UniProtKB-SubCell"/>
</dbReference>
<comment type="caution">
    <text evidence="12">The sequence shown here is derived from an EMBL/GenBank/DDBJ whole genome shotgun (WGS) entry which is preliminary data.</text>
</comment>
<dbReference type="GO" id="GO:0005886">
    <property type="term" value="C:plasma membrane"/>
    <property type="evidence" value="ECO:0007669"/>
    <property type="project" value="TreeGrafter"/>
</dbReference>
<keyword evidence="4 10" id="KW-1133">Transmembrane helix</keyword>
<feature type="transmembrane region" description="Helical" evidence="10">
    <location>
        <begin position="249"/>
        <end position="272"/>
    </location>
</feature>
<dbReference type="FunFam" id="1.20.1720.10:FF:000014">
    <property type="entry name" value="MFS drug transporter, putative"/>
    <property type="match status" value="1"/>
</dbReference>
<dbReference type="CDD" id="cd17502">
    <property type="entry name" value="MFS_Azr1_MDR_like"/>
    <property type="match status" value="1"/>
</dbReference>
<name>A0AAD4GRF9_ASPNN</name>
<proteinExistence type="inferred from homology"/>
<dbReference type="PANTHER" id="PTHR23501:SF102">
    <property type="entry name" value="DRUG TRANSPORTER, PUTATIVE (AFU_ORTHOLOGUE AFUA_3G08530)-RELATED"/>
    <property type="match status" value="1"/>
</dbReference>
<feature type="transmembrane region" description="Helical" evidence="10">
    <location>
        <begin position="64"/>
        <end position="89"/>
    </location>
</feature>
<evidence type="ECO:0000256" key="8">
    <source>
        <dbReference type="ARBA" id="ARBA00083178"/>
    </source>
</evidence>
<feature type="compositionally biased region" description="Polar residues" evidence="9">
    <location>
        <begin position="30"/>
        <end position="42"/>
    </location>
</feature>
<organism evidence="12 13">
    <name type="scientific">Aspergillus nanangensis</name>
    <dbReference type="NCBI Taxonomy" id="2582783"/>
    <lineage>
        <taxon>Eukaryota</taxon>
        <taxon>Fungi</taxon>
        <taxon>Dikarya</taxon>
        <taxon>Ascomycota</taxon>
        <taxon>Pezizomycotina</taxon>
        <taxon>Eurotiomycetes</taxon>
        <taxon>Eurotiomycetidae</taxon>
        <taxon>Eurotiales</taxon>
        <taxon>Aspergillaceae</taxon>
        <taxon>Aspergillus</taxon>
        <taxon>Aspergillus subgen. Circumdati</taxon>
    </lineage>
</organism>
<protein>
    <recommendedName>
        <fullName evidence="7">Efflux pump dotC</fullName>
    </recommendedName>
    <alternativeName>
        <fullName evidence="8">Dothistromin biosynthesis protein C</fullName>
    </alternativeName>
</protein>
<feature type="transmembrane region" description="Helical" evidence="10">
    <location>
        <begin position="458"/>
        <end position="477"/>
    </location>
</feature>
<evidence type="ECO:0000313" key="13">
    <source>
        <dbReference type="Proteomes" id="UP001194746"/>
    </source>
</evidence>
<feature type="compositionally biased region" description="Polar residues" evidence="9">
    <location>
        <begin position="12"/>
        <end position="22"/>
    </location>
</feature>
<feature type="transmembrane region" description="Helical" evidence="10">
    <location>
        <begin position="390"/>
        <end position="409"/>
    </location>
</feature>
<accession>A0AAD4GRF9</accession>
<dbReference type="Gene3D" id="1.20.1250.20">
    <property type="entry name" value="MFS general substrate transporter like domains"/>
    <property type="match status" value="1"/>
</dbReference>
<dbReference type="Gene3D" id="1.20.1720.10">
    <property type="entry name" value="Multidrug resistance protein D"/>
    <property type="match status" value="1"/>
</dbReference>
<sequence length="573" mass="62123">MDSKNEVDSSQEKQFPSTVTQPRRQELKSFHNSHGGSISNRPGSEAASPIGDSSLGSLGRRQTVVTVTALCLSVFLAALDVTIITTPLPTIAAEFHASEKGYVWIGSSFILATAASSPIWGKFSDIWGRKAMLILANMFFLAGSLISALSVNLETLITGRTIQGIGSGGIMVMANTCVGDLFNVRQRPIYFGLFGLIWAVASAIGPVIGGVFTEKATWRWCFYINLPVDGVALIMLVFFFKLKTPRMSLWLGLHAVDWIGVLTITSGTVIFLLGLEFGGTDYPWLSPAVICLVAFGVILIGLFVLYEWKYARQPLIPVRIFRNWSVVAVFAITFIHGATFIAGSYFLPLYFQTALAKTPISSGVYLLPYAVSLSIASSLTGLFIRKTARYVDAIQFGMVAMTLGFGLFIDLKPYESWPRLAIYQIIAGLGGGPNFEAPLIALYAIVDHQEMASTTSTFGFVRQMSQAVSIVIGGVIFQSGMKSRRSSLVDILGSDAATKQISASASTLTAFDDALSESDRARLSGVYTKSFATVWIFYAVFSGIGTIISVFVKRHRLESADRPPEASSEAQFC</sequence>
<evidence type="ECO:0000256" key="2">
    <source>
        <dbReference type="ARBA" id="ARBA00007520"/>
    </source>
</evidence>
<keyword evidence="5 10" id="KW-0472">Membrane</keyword>
<reference evidence="12" key="1">
    <citation type="journal article" date="2019" name="Beilstein J. Org. Chem.">
        <title>Nanangenines: drimane sesquiterpenoids as the dominant metabolite cohort of a novel Australian fungus, Aspergillus nanangensis.</title>
        <authorList>
            <person name="Lacey H.J."/>
            <person name="Gilchrist C.L.M."/>
            <person name="Crombie A."/>
            <person name="Kalaitzis J.A."/>
            <person name="Vuong D."/>
            <person name="Rutledge P.J."/>
            <person name="Turner P."/>
            <person name="Pitt J.I."/>
            <person name="Lacey E."/>
            <person name="Chooi Y.H."/>
            <person name="Piggott A.M."/>
        </authorList>
    </citation>
    <scope>NUCLEOTIDE SEQUENCE</scope>
    <source>
        <strain evidence="12">MST-FP2251</strain>
    </source>
</reference>
<evidence type="ECO:0000256" key="1">
    <source>
        <dbReference type="ARBA" id="ARBA00004128"/>
    </source>
</evidence>
<keyword evidence="3 10" id="KW-0812">Transmembrane</keyword>
<comment type="subcellular location">
    <subcellularLocation>
        <location evidence="1">Vacuole membrane</location>
        <topology evidence="1">Multi-pass membrane protein</topology>
    </subcellularLocation>
</comment>
<evidence type="ECO:0000256" key="10">
    <source>
        <dbReference type="SAM" id="Phobius"/>
    </source>
</evidence>
<evidence type="ECO:0000259" key="11">
    <source>
        <dbReference type="PROSITE" id="PS50850"/>
    </source>
</evidence>
<dbReference type="InterPro" id="IPR020846">
    <property type="entry name" value="MFS_dom"/>
</dbReference>
<dbReference type="InterPro" id="IPR036259">
    <property type="entry name" value="MFS_trans_sf"/>
</dbReference>
<dbReference type="PROSITE" id="PS50850">
    <property type="entry name" value="MFS"/>
    <property type="match status" value="1"/>
</dbReference>
<feature type="transmembrane region" description="Helical" evidence="10">
    <location>
        <begin position="326"/>
        <end position="351"/>
    </location>
</feature>
<dbReference type="AlphaFoldDB" id="A0AAD4GRF9"/>
<feature type="transmembrane region" description="Helical" evidence="10">
    <location>
        <begin position="421"/>
        <end position="446"/>
    </location>
</feature>